<dbReference type="Pfam" id="PF13625">
    <property type="entry name" value="Helicase_C_3"/>
    <property type="match status" value="1"/>
</dbReference>
<feature type="domain" description="Helicase XPB/Ssl2 N-terminal" evidence="1">
    <location>
        <begin position="324"/>
        <end position="415"/>
    </location>
</feature>
<gene>
    <name evidence="2" type="ORF">SCFA_640002</name>
</gene>
<evidence type="ECO:0000313" key="2">
    <source>
        <dbReference type="EMBL" id="VFU17226.1"/>
    </source>
</evidence>
<dbReference type="EMBL" id="CAADRM010000130">
    <property type="protein sequence ID" value="VFU17226.1"/>
    <property type="molecule type" value="Genomic_DNA"/>
</dbReference>
<proteinExistence type="predicted"/>
<evidence type="ECO:0000259" key="1">
    <source>
        <dbReference type="Pfam" id="PF13625"/>
    </source>
</evidence>
<organism evidence="2">
    <name type="scientific">anaerobic digester metagenome</name>
    <dbReference type="NCBI Taxonomy" id="1263854"/>
    <lineage>
        <taxon>unclassified sequences</taxon>
        <taxon>metagenomes</taxon>
        <taxon>ecological metagenomes</taxon>
    </lineage>
</organism>
<dbReference type="AlphaFoldDB" id="A0A485M6I8"/>
<reference evidence="2" key="1">
    <citation type="submission" date="2019-03" db="EMBL/GenBank/DDBJ databases">
        <authorList>
            <person name="Hao L."/>
        </authorList>
    </citation>
    <scope>NUCLEOTIDE SEQUENCE</scope>
</reference>
<protein>
    <recommendedName>
        <fullName evidence="1">Helicase XPB/Ssl2 N-terminal domain-containing protein</fullName>
    </recommendedName>
</protein>
<name>A0A485M6I8_9ZZZZ</name>
<dbReference type="InterPro" id="IPR032830">
    <property type="entry name" value="XPB/Ssl2_N"/>
</dbReference>
<accession>A0A485M6I8</accession>
<sequence>MTSTYDLVSRIPAYMVEILSTRILGKPADACRLAEELSDETRLKRVLGQLTDRQLTLLIDLYELGGSVPWDVLTAVHLSGHDELREDLSALGLRGVVFQGGLSGRDPVILLPSLYPLLDEVRRRHFADPGDITWTEPERVSIRGHIALLNALRMSRIRCRAGMEPFKRGWQFLEERLGELPECERVYWELVELGCIEEKNGVLSISSEAARELAAEGDARYPVWRFIRSCKDYPGLDHKAFTLMGDRALQWDYLARSLKNFILSRNPDETGVEGMVRGLIGQWLDLGVMQADRANRWLKFAEPVYQALKTGRIEISLKAYGEEVVVQPDMEVLVPGNFDPVDLLNLGEIADLMRSDVVSIYRITKRSISRALHLGWDLDKIGAFLERTSRHELPDNVNKTIRGWVMAHSEARILRGTFLVLNDAGGALPPGLDEVLPGVYRVPENREEEVLASLANNDVIVRGATPSWEGGQGARWGMMVPTKLTQKKEWKEARKEGIFPFGMVTPLPYGAKGEGIFEKALLDGRSVVIFYPRHGYGEIQVKKISPVYLFRKGGIPFVEAFCEDTGEGEMFDITKIRAMLLNC</sequence>